<feature type="compositionally biased region" description="Polar residues" evidence="1">
    <location>
        <begin position="503"/>
        <end position="528"/>
    </location>
</feature>
<dbReference type="Gene3D" id="3.40.630.30">
    <property type="match status" value="1"/>
</dbReference>
<dbReference type="PANTHER" id="PTHR43441:SF11">
    <property type="entry name" value="RIBOSOMAL-PROTEIN-SERINE ACETYLTRANSFERASE"/>
    <property type="match status" value="1"/>
</dbReference>
<dbReference type="PANTHER" id="PTHR43441">
    <property type="entry name" value="RIBOSOMAL-PROTEIN-SERINE ACETYLTRANSFERASE"/>
    <property type="match status" value="1"/>
</dbReference>
<gene>
    <name evidence="4" type="ORF">VP1G_02996</name>
</gene>
<dbReference type="GO" id="GO:0008999">
    <property type="term" value="F:protein-N-terminal-alanine acetyltransferase activity"/>
    <property type="evidence" value="ECO:0007669"/>
    <property type="project" value="TreeGrafter"/>
</dbReference>
<dbReference type="CDD" id="cd04301">
    <property type="entry name" value="NAT_SF"/>
    <property type="match status" value="1"/>
</dbReference>
<dbReference type="InterPro" id="IPR016181">
    <property type="entry name" value="Acyl_CoA_acyltransferase"/>
</dbReference>
<keyword evidence="2" id="KW-0812">Transmembrane</keyword>
<dbReference type="AlphaFoldDB" id="A0A194UVE3"/>
<reference evidence="5" key="1">
    <citation type="submission" date="2014-12" db="EMBL/GenBank/DDBJ databases">
        <title>Genome Sequence of Valsa Canker Pathogens Uncovers a Specific Adaption of Colonization on Woody Bark.</title>
        <authorList>
            <person name="Yin Z."/>
            <person name="Liu H."/>
            <person name="Gao X."/>
            <person name="Li Z."/>
            <person name="Song N."/>
            <person name="Ke X."/>
            <person name="Dai Q."/>
            <person name="Wu Y."/>
            <person name="Sun Y."/>
            <person name="Xu J.-R."/>
            <person name="Kang Z.K."/>
            <person name="Wang L."/>
            <person name="Huang L."/>
        </authorList>
    </citation>
    <scope>NUCLEOTIDE SEQUENCE [LARGE SCALE GENOMIC DNA]</scope>
    <source>
        <strain evidence="5">SXYL134</strain>
    </source>
</reference>
<dbReference type="SUPFAM" id="SSF55729">
    <property type="entry name" value="Acyl-CoA N-acyltransferases (Nat)"/>
    <property type="match status" value="1"/>
</dbReference>
<organism evidence="4 5">
    <name type="scientific">Cytospora mali</name>
    <name type="common">Apple Valsa canker fungus</name>
    <name type="synonym">Valsa mali</name>
    <dbReference type="NCBI Taxonomy" id="578113"/>
    <lineage>
        <taxon>Eukaryota</taxon>
        <taxon>Fungi</taxon>
        <taxon>Dikarya</taxon>
        <taxon>Ascomycota</taxon>
        <taxon>Pezizomycotina</taxon>
        <taxon>Sordariomycetes</taxon>
        <taxon>Sordariomycetidae</taxon>
        <taxon>Diaporthales</taxon>
        <taxon>Cytosporaceae</taxon>
        <taxon>Cytospora</taxon>
    </lineage>
</organism>
<feature type="region of interest" description="Disordered" evidence="1">
    <location>
        <begin position="1"/>
        <end position="46"/>
    </location>
</feature>
<evidence type="ECO:0000259" key="3">
    <source>
        <dbReference type="PROSITE" id="PS51186"/>
    </source>
</evidence>
<keyword evidence="2" id="KW-0472">Membrane</keyword>
<feature type="transmembrane region" description="Helical" evidence="2">
    <location>
        <begin position="434"/>
        <end position="457"/>
    </location>
</feature>
<accession>A0A194UVE3</accession>
<dbReference type="PROSITE" id="PS51186">
    <property type="entry name" value="GNAT"/>
    <property type="match status" value="1"/>
</dbReference>
<feature type="domain" description="N-acetyltransferase" evidence="3">
    <location>
        <begin position="756"/>
        <end position="909"/>
    </location>
</feature>
<sequence>MCQEWDFLSTTPGRFDPETENRPFLKDLVGTSGPYDEGDDSDGDSCISPGTSAFNWLRLDLENVESDKETGLGGAGRSSHATNNGVDVIQTFFNKRREDDALLYPDAEKRWSKECEGTRVAQAVKDAEDAEDAAKVEKSAFFFVENPNDQVIKALLSTANKRESAIFEDWMYKYFTFEPSIESKECLYEAQISISVSGIDMEKWTVYAFEDTYYRDSSIEKYSLDDSEKSHDPIVGKSLCLGNPIPRPIEYFLHVVEKRLETSYAEWAYAVKVITGKVKKAKPQYLWEICTDKRSNRGRQHVEQWITAMGEIVAVLSAMVDDIAIAGESFRVSRLQFGNITSAATANQFSSPLDNIDELYRRISALSKKLAQVERDLNNGCRKALSGFLSLENNNMAKFNRVVAYITLVSLPVMQTSSLFSTQKGVLPVAMNPVSFVLFLLILTILTGIVLIVSFHWDLVHGLWTRMETGALIDPVDYPDTDTETNFDPGSENDVGARDTQDETGSSENGTQPDDQISASETDSSFGNKTVEEYGAGDLLRLVMEPGGVFTENPDEKDVLALLATASRSHAPILRNLIHNYLSFKTSIGLRASRVSDEPRRERKKQYSYTSWIYEMMELLSDLMGTLSTTLDAWDDFEKRHIDLFPAELDTQVINIEGTFSDLRLLHLELSELKEKLVENRDALIAHLSVENNDVAKFVKLLTVMTIARPGRLPFDHLFRSKRLVFRALENSPEHTAFIRDVMLDDPETYAQSTNRLLVPLTVDDVEHDVAGLAKSLLAVVICLIPGKDTEESDDENEHDPEPGSTQHGLTAIGWLTLDCHTLTRHHRSCTLGIMIASAHQGEGYGTEAINWALDWAFRVAGMHAVRLSCFSFNDRAVKLYQRLGFVREGVTREAYYFDGVWYNRILFSMLDREWATIRGISRE</sequence>
<dbReference type="GO" id="GO:0005737">
    <property type="term" value="C:cytoplasm"/>
    <property type="evidence" value="ECO:0007669"/>
    <property type="project" value="TreeGrafter"/>
</dbReference>
<keyword evidence="5" id="KW-1185">Reference proteome</keyword>
<protein>
    <submittedName>
        <fullName evidence="4">Spermidine N(1)-acetyltransferase</fullName>
    </submittedName>
</protein>
<feature type="region of interest" description="Disordered" evidence="1">
    <location>
        <begin position="477"/>
        <end position="528"/>
    </location>
</feature>
<dbReference type="Proteomes" id="UP000078576">
    <property type="component" value="Unassembled WGS sequence"/>
</dbReference>
<dbReference type="EMBL" id="KN714682">
    <property type="protein sequence ID" value="KUI55687.1"/>
    <property type="molecule type" value="Genomic_DNA"/>
</dbReference>
<feature type="transmembrane region" description="Helical" evidence="2">
    <location>
        <begin position="402"/>
        <end position="422"/>
    </location>
</feature>
<evidence type="ECO:0000256" key="2">
    <source>
        <dbReference type="SAM" id="Phobius"/>
    </source>
</evidence>
<feature type="compositionally biased region" description="Basic and acidic residues" evidence="1">
    <location>
        <begin position="15"/>
        <end position="25"/>
    </location>
</feature>
<keyword evidence="2" id="KW-1133">Transmembrane helix</keyword>
<dbReference type="OrthoDB" id="64477at2759"/>
<dbReference type="Pfam" id="PF13302">
    <property type="entry name" value="Acetyltransf_3"/>
    <property type="match status" value="1"/>
</dbReference>
<feature type="region of interest" description="Disordered" evidence="1">
    <location>
        <begin position="789"/>
        <end position="808"/>
    </location>
</feature>
<name>A0A194UVE3_CYTMA</name>
<evidence type="ECO:0000313" key="4">
    <source>
        <dbReference type="EMBL" id="KUI55687.1"/>
    </source>
</evidence>
<dbReference type="InterPro" id="IPR051908">
    <property type="entry name" value="Ribosomal_N-acetyltransferase"/>
</dbReference>
<dbReference type="InterPro" id="IPR000182">
    <property type="entry name" value="GNAT_dom"/>
</dbReference>
<evidence type="ECO:0000256" key="1">
    <source>
        <dbReference type="SAM" id="MobiDB-lite"/>
    </source>
</evidence>
<evidence type="ECO:0000313" key="5">
    <source>
        <dbReference type="Proteomes" id="UP000078576"/>
    </source>
</evidence>
<proteinExistence type="predicted"/>
<dbReference type="GO" id="GO:1990189">
    <property type="term" value="F:protein N-terminal-serine acetyltransferase activity"/>
    <property type="evidence" value="ECO:0007669"/>
    <property type="project" value="TreeGrafter"/>
</dbReference>